<dbReference type="AlphaFoldDB" id="A0A8J5NK08"/>
<dbReference type="SMART" id="SM00248">
    <property type="entry name" value="ANK"/>
    <property type="match status" value="5"/>
</dbReference>
<evidence type="ECO:0000256" key="1">
    <source>
        <dbReference type="PROSITE-ProRule" id="PRU00023"/>
    </source>
</evidence>
<reference evidence="4" key="1">
    <citation type="submission" date="2021-04" db="EMBL/GenBank/DDBJ databases">
        <title>First draft genome resource for Brassicaceae pathogens Fusarium oxysporum f. sp. raphani and Fusarium oxysporum f. sp. rapae.</title>
        <authorList>
            <person name="Asai S."/>
        </authorList>
    </citation>
    <scope>NUCLEOTIDE SEQUENCE</scope>
    <source>
        <strain evidence="4">Tf1208</strain>
    </source>
</reference>
<feature type="compositionally biased region" description="Basic and acidic residues" evidence="2">
    <location>
        <begin position="1"/>
        <end position="10"/>
    </location>
</feature>
<feature type="repeat" description="ANK" evidence="1">
    <location>
        <begin position="523"/>
        <end position="555"/>
    </location>
</feature>
<dbReference type="GO" id="GO:0003824">
    <property type="term" value="F:catalytic activity"/>
    <property type="evidence" value="ECO:0007669"/>
    <property type="project" value="InterPro"/>
</dbReference>
<dbReference type="InterPro" id="IPR000845">
    <property type="entry name" value="Nucleoside_phosphorylase_d"/>
</dbReference>
<evidence type="ECO:0000313" key="4">
    <source>
        <dbReference type="EMBL" id="KAG7404022.1"/>
    </source>
</evidence>
<feature type="domain" description="Nucleoside phosphorylase" evidence="3">
    <location>
        <begin position="57"/>
        <end position="341"/>
    </location>
</feature>
<name>A0A8J5NK08_FUSOX</name>
<feature type="repeat" description="ANK" evidence="1">
    <location>
        <begin position="490"/>
        <end position="522"/>
    </location>
</feature>
<feature type="repeat" description="ANK" evidence="1">
    <location>
        <begin position="457"/>
        <end position="489"/>
    </location>
</feature>
<gene>
    <name evidence="4" type="ORF">Forpe1208_v015739</name>
</gene>
<dbReference type="GO" id="GO:0009116">
    <property type="term" value="P:nucleoside metabolic process"/>
    <property type="evidence" value="ECO:0007669"/>
    <property type="project" value="InterPro"/>
</dbReference>
<dbReference type="PROSITE" id="PS50297">
    <property type="entry name" value="ANK_REP_REGION"/>
    <property type="match status" value="3"/>
</dbReference>
<protein>
    <submittedName>
        <fullName evidence="4">Ankyrin repeat domain-containing protein 17</fullName>
    </submittedName>
</protein>
<dbReference type="EMBL" id="JAELUQ010000013">
    <property type="protein sequence ID" value="KAG7404022.1"/>
    <property type="molecule type" value="Genomic_DNA"/>
</dbReference>
<feature type="region of interest" description="Disordered" evidence="2">
    <location>
        <begin position="1"/>
        <end position="22"/>
    </location>
</feature>
<comment type="caution">
    <text evidence="4">The sequence shown here is derived from an EMBL/GenBank/DDBJ whole genome shotgun (WGS) entry which is preliminary data.</text>
</comment>
<dbReference type="Proteomes" id="UP000694050">
    <property type="component" value="Unassembled WGS sequence"/>
</dbReference>
<dbReference type="PANTHER" id="PTHR46082:SF11">
    <property type="entry name" value="AAA+ ATPASE DOMAIN-CONTAINING PROTEIN-RELATED"/>
    <property type="match status" value="1"/>
</dbReference>
<dbReference type="InterPro" id="IPR053137">
    <property type="entry name" value="NLR-like"/>
</dbReference>
<dbReference type="Pfam" id="PF13637">
    <property type="entry name" value="Ank_4"/>
    <property type="match status" value="1"/>
</dbReference>
<evidence type="ECO:0000313" key="5">
    <source>
        <dbReference type="Proteomes" id="UP000694050"/>
    </source>
</evidence>
<sequence length="559" mass="60661">MGPLDNEKRSRGGTAGEEPLLDISKLQGTNYEDDNSGWGHRQDCTLGPLSHDDYNVGWVCALPIEMAAARAMLDNVHGSLPGGSNDSNAYTLGNIGMHNIVIACLPSGHYGISNAATVANNMRRSFLSIHIRLMVGIGGGVPGRVDVRLGDIVVSDRVVQYDFGKTVGDGCFERTGIINRPPQEIMTTVSKLRADHESARSRIPSILSEMLERNPSMAKYTNPGPLKDQLFQNTYDHVQSLSNCDQCDPSKLVNRPRRGSTHPKIHYGVIASGNQVMKHAKTRDKLAQELDVLCFEMEAAGLMDSFPCLAIRGICDYSDSHKNKQWQKYAAAAAAAYAKELLSVIPSSRVPKVPTVRTNCATEQHALSDRRKALRPASDFTKHLGHGLVDANTVDTTWAAKYGFVEVVKELLKNGADVASRDDDGDTPLLLAALKGHEAVAKLLVEKSADLEARNKSGDTPLLLAAYYGREAVVTLLLEKGASVRAKNKSGNTALLEAAGNGHKTVARLLVDKVADFEAKRYNGNTPLLRAAGNGHEAVVELLLEKGARKGLRYRFFCN</sequence>
<dbReference type="PANTHER" id="PTHR46082">
    <property type="entry name" value="ATP/GTP-BINDING PROTEIN-RELATED"/>
    <property type="match status" value="1"/>
</dbReference>
<dbReference type="PROSITE" id="PS50088">
    <property type="entry name" value="ANK_REPEAT"/>
    <property type="match status" value="5"/>
</dbReference>
<proteinExistence type="predicted"/>
<keyword evidence="1" id="KW-0040">ANK repeat</keyword>
<evidence type="ECO:0000256" key="2">
    <source>
        <dbReference type="SAM" id="MobiDB-lite"/>
    </source>
</evidence>
<accession>A0A8J5NK08</accession>
<dbReference type="Pfam" id="PF01048">
    <property type="entry name" value="PNP_UDP_1"/>
    <property type="match status" value="1"/>
</dbReference>
<evidence type="ECO:0000259" key="3">
    <source>
        <dbReference type="Pfam" id="PF01048"/>
    </source>
</evidence>
<dbReference type="Pfam" id="PF12796">
    <property type="entry name" value="Ank_2"/>
    <property type="match status" value="1"/>
</dbReference>
<organism evidence="4 5">
    <name type="scientific">Fusarium oxysporum f. sp. rapae</name>
    <dbReference type="NCBI Taxonomy" id="485398"/>
    <lineage>
        <taxon>Eukaryota</taxon>
        <taxon>Fungi</taxon>
        <taxon>Dikarya</taxon>
        <taxon>Ascomycota</taxon>
        <taxon>Pezizomycotina</taxon>
        <taxon>Sordariomycetes</taxon>
        <taxon>Hypocreomycetidae</taxon>
        <taxon>Hypocreales</taxon>
        <taxon>Nectriaceae</taxon>
        <taxon>Fusarium</taxon>
        <taxon>Fusarium oxysporum species complex</taxon>
    </lineage>
</organism>
<dbReference type="InterPro" id="IPR002110">
    <property type="entry name" value="Ankyrin_rpt"/>
</dbReference>
<feature type="repeat" description="ANK" evidence="1">
    <location>
        <begin position="399"/>
        <end position="423"/>
    </location>
</feature>
<feature type="repeat" description="ANK" evidence="1">
    <location>
        <begin position="424"/>
        <end position="456"/>
    </location>
</feature>